<feature type="region of interest" description="Disordered" evidence="2">
    <location>
        <begin position="1"/>
        <end position="54"/>
    </location>
</feature>
<feature type="region of interest" description="Disordered" evidence="2">
    <location>
        <begin position="270"/>
        <end position="353"/>
    </location>
</feature>
<feature type="compositionally biased region" description="Polar residues" evidence="2">
    <location>
        <begin position="644"/>
        <end position="668"/>
    </location>
</feature>
<feature type="region of interest" description="Disordered" evidence="2">
    <location>
        <begin position="366"/>
        <end position="391"/>
    </location>
</feature>
<gene>
    <name evidence="3" type="ORF">AVEN_236414_1</name>
</gene>
<dbReference type="Proteomes" id="UP000499080">
    <property type="component" value="Unassembled WGS sequence"/>
</dbReference>
<dbReference type="AlphaFoldDB" id="A0A4Y2ITJ5"/>
<feature type="compositionally biased region" description="Basic and acidic residues" evidence="2">
    <location>
        <begin position="305"/>
        <end position="314"/>
    </location>
</feature>
<keyword evidence="4" id="KW-1185">Reference proteome</keyword>
<feature type="compositionally biased region" description="Basic and acidic residues" evidence="2">
    <location>
        <begin position="23"/>
        <end position="37"/>
    </location>
</feature>
<comment type="caution">
    <text evidence="3">The sequence shown here is derived from an EMBL/GenBank/DDBJ whole genome shotgun (WGS) entry which is preliminary data.</text>
</comment>
<feature type="compositionally biased region" description="Basic and acidic residues" evidence="2">
    <location>
        <begin position="1"/>
        <end position="13"/>
    </location>
</feature>
<feature type="region of interest" description="Disordered" evidence="2">
    <location>
        <begin position="511"/>
        <end position="555"/>
    </location>
</feature>
<accession>A0A4Y2ITJ5</accession>
<proteinExistence type="predicted"/>
<organism evidence="3 4">
    <name type="scientific">Araneus ventricosus</name>
    <name type="common">Orbweaver spider</name>
    <name type="synonym">Epeira ventricosa</name>
    <dbReference type="NCBI Taxonomy" id="182803"/>
    <lineage>
        <taxon>Eukaryota</taxon>
        <taxon>Metazoa</taxon>
        <taxon>Ecdysozoa</taxon>
        <taxon>Arthropoda</taxon>
        <taxon>Chelicerata</taxon>
        <taxon>Arachnida</taxon>
        <taxon>Araneae</taxon>
        <taxon>Araneomorphae</taxon>
        <taxon>Entelegynae</taxon>
        <taxon>Araneoidea</taxon>
        <taxon>Araneidae</taxon>
        <taxon>Araneus</taxon>
    </lineage>
</organism>
<dbReference type="EMBL" id="BGPR01002931">
    <property type="protein sequence ID" value="GBM81201.1"/>
    <property type="molecule type" value="Genomic_DNA"/>
</dbReference>
<protein>
    <submittedName>
        <fullName evidence="3">Uncharacterized protein</fullName>
    </submittedName>
</protein>
<name>A0A4Y2ITJ5_ARAVE</name>
<reference evidence="3 4" key="1">
    <citation type="journal article" date="2019" name="Sci. Rep.">
        <title>Orb-weaving spider Araneus ventricosus genome elucidates the spidroin gene catalogue.</title>
        <authorList>
            <person name="Kono N."/>
            <person name="Nakamura H."/>
            <person name="Ohtoshi R."/>
            <person name="Moran D.A.P."/>
            <person name="Shinohara A."/>
            <person name="Yoshida Y."/>
            <person name="Fujiwara M."/>
            <person name="Mori M."/>
            <person name="Tomita M."/>
            <person name="Arakawa K."/>
        </authorList>
    </citation>
    <scope>NUCLEOTIDE SEQUENCE [LARGE SCALE GENOMIC DNA]</scope>
</reference>
<feature type="region of interest" description="Disordered" evidence="2">
    <location>
        <begin position="641"/>
        <end position="697"/>
    </location>
</feature>
<evidence type="ECO:0000313" key="3">
    <source>
        <dbReference type="EMBL" id="GBM81201.1"/>
    </source>
</evidence>
<dbReference type="OrthoDB" id="10680352at2759"/>
<keyword evidence="1" id="KW-0175">Coiled coil</keyword>
<feature type="coiled-coil region" evidence="1">
    <location>
        <begin position="86"/>
        <end position="120"/>
    </location>
</feature>
<evidence type="ECO:0000256" key="2">
    <source>
        <dbReference type="SAM" id="MobiDB-lite"/>
    </source>
</evidence>
<evidence type="ECO:0000313" key="4">
    <source>
        <dbReference type="Proteomes" id="UP000499080"/>
    </source>
</evidence>
<evidence type="ECO:0000256" key="1">
    <source>
        <dbReference type="SAM" id="Coils"/>
    </source>
</evidence>
<sequence>MEKREGSRPKEPVQEDLQIQDSKIYREEKVDSDDLHSNRKLHKNKEPTQNVREQNFLRITEENEESCAEEEGLKQETGVNVKQKFVRSAENSLVRAKDLIQTIQIEADAVHKECDELAEDEMVEPERNITVQQINEFPEEISIFPAQDSIPTAEHDSNDAAQQEWDRNADNEQLEANAALQKSELPRKLSILSSEKEGLQQPCEVSEENLKVREEQDIVMQQESATPDKVSETLAEVGVTQYDAQNLEMMKREQELRKMLADYFSKQNQVTMQQRTESPEEILISPTQDSIPTAEHDSDDAAQQEWDRNADNEQLKANAALQKRSELPRKLSILSSEKEGLQQPCEVSEENMKAREQDIVMHQESAAKDIVSETPTEARATQYDAKDQEMMQREQELRKMLADYFSKPSQVNQQEAEICHQKNTHSFYNSEETEPRKLKESVTYGEPGGNWNGYPRELGETLTKCRPAFEDGVLARPQGPKDDATGCHPGTKKVKKLEHGATVPFNAYDVKPERSQSSKDYVTFHRRESDDITARSQNPNDYLSGLPRGSDDASVLPQKTKDYVTFLRREPIVTARSLKTKDYVTLRPRRSDNETLHNKISKRFSPYTYSKAYVTAQPTKQNTTPSAPEPPTHIFWPVRRFPANASTPGSSTKTHVPSQSTQKPASTPDSKEPPHVSLGTQQLKEEKKALPSHPNRTRLRQALILQSQRLSSIPEDDDFSLVPLEEVCPEVAVETNEPGVQRNRKILGVLTPPLSTGIQNLVQRFCEHNIPAERQASFKKLSAGCMGLLCSLLVGGIVTALLYFTTALVESKSDIGGPNVTSPLYDSHLNLNVTVTDAKHYRQSESLDEKVNTPGTRLVESNVNFTTDFDVNITNSLADSDAEIIPVMDDLNDNVNTPDINSESNVATLVTNLGITLINFDFGVTASVNDFDVNFITPVTDFVFNAINPVTDMDVDITIPVTDLNVNFTT</sequence>
<feature type="compositionally biased region" description="Basic and acidic residues" evidence="2">
    <location>
        <begin position="511"/>
        <end position="533"/>
    </location>
</feature>
<feature type="region of interest" description="Disordered" evidence="2">
    <location>
        <begin position="427"/>
        <end position="455"/>
    </location>
</feature>